<sequence length="127" mass="14108">MMVKSLYGIGLPLLLFLAWTCPAGSEPYSPSCGLAMEKVIKARKNFSAYQRTLQSARSRERVAYADLAVCARGGIFSVGRAVACNQASWKAPARTKELIEAEEDYRQARNEFEKSFEYAENSCLLSP</sequence>
<feature type="chain" id="PRO_5041717619" description="Lysozyme inhibitor LprI N-terminal domain-containing protein" evidence="1">
    <location>
        <begin position="24"/>
        <end position="127"/>
    </location>
</feature>
<keyword evidence="3" id="KW-1185">Reference proteome</keyword>
<accession>A0AA96JU22</accession>
<proteinExistence type="predicted"/>
<evidence type="ECO:0000313" key="2">
    <source>
        <dbReference type="EMBL" id="WNM59700.1"/>
    </source>
</evidence>
<name>A0AA96JU22_9BACT</name>
<protein>
    <recommendedName>
        <fullName evidence="4">Lysozyme inhibitor LprI N-terminal domain-containing protein</fullName>
    </recommendedName>
</protein>
<evidence type="ECO:0008006" key="4">
    <source>
        <dbReference type="Google" id="ProtNLM"/>
    </source>
</evidence>
<dbReference type="AlphaFoldDB" id="A0AA96JU22"/>
<evidence type="ECO:0000256" key="1">
    <source>
        <dbReference type="SAM" id="SignalP"/>
    </source>
</evidence>
<dbReference type="Proteomes" id="UP001302719">
    <property type="component" value="Chromosome"/>
</dbReference>
<gene>
    <name evidence="2" type="ORF">PP769_08075</name>
</gene>
<evidence type="ECO:0000313" key="3">
    <source>
        <dbReference type="Proteomes" id="UP001302719"/>
    </source>
</evidence>
<keyword evidence="1" id="KW-0732">Signal</keyword>
<organism evidence="2 3">
    <name type="scientific">Candidatus Nitrospira allomarina</name>
    <dbReference type="NCBI Taxonomy" id="3020900"/>
    <lineage>
        <taxon>Bacteria</taxon>
        <taxon>Pseudomonadati</taxon>
        <taxon>Nitrospirota</taxon>
        <taxon>Nitrospiria</taxon>
        <taxon>Nitrospirales</taxon>
        <taxon>Nitrospiraceae</taxon>
        <taxon>Nitrospira</taxon>
    </lineage>
</organism>
<feature type="signal peptide" evidence="1">
    <location>
        <begin position="1"/>
        <end position="23"/>
    </location>
</feature>
<dbReference type="EMBL" id="CP116967">
    <property type="protein sequence ID" value="WNM59700.1"/>
    <property type="molecule type" value="Genomic_DNA"/>
</dbReference>
<reference evidence="2 3" key="1">
    <citation type="submission" date="2023-01" db="EMBL/GenBank/DDBJ databases">
        <title>Cultivation and genomic characterization of new, ubiquitous marine nitrite-oxidizing bacteria from the Nitrospirales.</title>
        <authorList>
            <person name="Mueller A.J."/>
            <person name="Daebeler A."/>
            <person name="Herbold C.W."/>
            <person name="Kirkegaard R.H."/>
            <person name="Daims H."/>
        </authorList>
    </citation>
    <scope>NUCLEOTIDE SEQUENCE [LARGE SCALE GENOMIC DNA]</scope>
    <source>
        <strain evidence="2 3">VA</strain>
    </source>
</reference>
<dbReference type="RefSeq" id="WP_312646510.1">
    <property type="nucleotide sequence ID" value="NZ_CP116967.1"/>
</dbReference>
<dbReference type="KEGG" id="nall:PP769_08075"/>